<evidence type="ECO:0000256" key="7">
    <source>
        <dbReference type="SAM" id="MobiDB-lite"/>
    </source>
</evidence>
<evidence type="ECO:0000313" key="9">
    <source>
        <dbReference type="EMBL" id="BAE62745.1"/>
    </source>
</evidence>
<dbReference type="AlphaFoldDB" id="Q2U6S0"/>
<gene>
    <name evidence="9" type="ORF">AO090120000121</name>
</gene>
<evidence type="ECO:0000256" key="5">
    <source>
        <dbReference type="ARBA" id="ARBA00022694"/>
    </source>
</evidence>
<keyword evidence="3" id="KW-0808">Transferase</keyword>
<dbReference type="GO" id="GO:0032259">
    <property type="term" value="P:methylation"/>
    <property type="evidence" value="ECO:0007669"/>
    <property type="project" value="UniProtKB-KW"/>
</dbReference>
<dbReference type="Proteomes" id="UP000006564">
    <property type="component" value="Chromosome 5"/>
</dbReference>
<name>Q2U6S0_ASPOR</name>
<evidence type="ECO:0000259" key="8">
    <source>
        <dbReference type="Pfam" id="PF02676"/>
    </source>
</evidence>
<keyword evidence="2" id="KW-0489">Methyltransferase</keyword>
<feature type="region of interest" description="Disordered" evidence="7">
    <location>
        <begin position="1"/>
        <end position="21"/>
    </location>
</feature>
<evidence type="ECO:0000313" key="10">
    <source>
        <dbReference type="Proteomes" id="UP000006564"/>
    </source>
</evidence>
<protein>
    <recommendedName>
        <fullName evidence="1">tRNA(Phe) 7-[(3-amino-3-carboxypropyl)-4-demethylwyosine(37)-N(4)]-methyltransferase</fullName>
        <ecNumber evidence="1">2.1.1.282</ecNumber>
    </recommendedName>
</protein>
<dbReference type="GeneID" id="5996137"/>
<accession>Q2U6S0</accession>
<dbReference type="RefSeq" id="XP_023092429.1">
    <property type="nucleotide sequence ID" value="XM_023237615.1"/>
</dbReference>
<dbReference type="EMBL" id="AP007166">
    <property type="protein sequence ID" value="BAE62745.1"/>
    <property type="molecule type" value="Genomic_DNA"/>
</dbReference>
<keyword evidence="10" id="KW-1185">Reference proteome</keyword>
<comment type="catalytic activity">
    <reaction evidence="6">
        <text>4-demethyl-7-[(3S)-3-amino-3-carboxypropyl]wyosine(37) in tRNA(Phe) + S-adenosyl-L-methionine = 7-[(3S)-3-amino-3-carboxypropyl]wyosine(37) in tRNA(Phe) + S-adenosyl-L-homocysteine + H(+)</text>
        <dbReference type="Rhea" id="RHEA:36635"/>
        <dbReference type="Rhea" id="RHEA-COMP:10378"/>
        <dbReference type="Rhea" id="RHEA-COMP:10379"/>
        <dbReference type="ChEBI" id="CHEBI:15378"/>
        <dbReference type="ChEBI" id="CHEBI:57856"/>
        <dbReference type="ChEBI" id="CHEBI:59789"/>
        <dbReference type="ChEBI" id="CHEBI:73543"/>
        <dbReference type="ChEBI" id="CHEBI:73550"/>
        <dbReference type="EC" id="2.1.1.282"/>
    </reaction>
</comment>
<dbReference type="EC" id="2.1.1.282" evidence="1"/>
<dbReference type="SUPFAM" id="SSF111278">
    <property type="entry name" value="SSo0622-like"/>
    <property type="match status" value="1"/>
</dbReference>
<dbReference type="Pfam" id="PF02676">
    <property type="entry name" value="TYW3"/>
    <property type="match status" value="1"/>
</dbReference>
<evidence type="ECO:0000256" key="4">
    <source>
        <dbReference type="ARBA" id="ARBA00022691"/>
    </source>
</evidence>
<keyword evidence="4" id="KW-0949">S-adenosyl-L-methionine</keyword>
<organism evidence="9 10">
    <name type="scientific">Aspergillus oryzae (strain ATCC 42149 / RIB 40)</name>
    <name type="common">Yellow koji mold</name>
    <dbReference type="NCBI Taxonomy" id="510516"/>
    <lineage>
        <taxon>Eukaryota</taxon>
        <taxon>Fungi</taxon>
        <taxon>Dikarya</taxon>
        <taxon>Ascomycota</taxon>
        <taxon>Pezizomycotina</taxon>
        <taxon>Eurotiomycetes</taxon>
        <taxon>Eurotiomycetidae</taxon>
        <taxon>Eurotiales</taxon>
        <taxon>Aspergillaceae</taxon>
        <taxon>Aspergillus</taxon>
        <taxon>Aspergillus subgen. Circumdati</taxon>
    </lineage>
</organism>
<dbReference type="EMBL" id="BA000053">
    <property type="protein sequence ID" value="BAE62745.1"/>
    <property type="molecule type" value="Genomic_DNA"/>
</dbReference>
<evidence type="ECO:0000256" key="3">
    <source>
        <dbReference type="ARBA" id="ARBA00022679"/>
    </source>
</evidence>
<dbReference type="Gene3D" id="3.30.1960.10">
    <property type="entry name" value="tRNA wybutosine-synthesizing-like"/>
    <property type="match status" value="1"/>
</dbReference>
<reference evidence="9 10" key="1">
    <citation type="journal article" date="2005" name="Nature">
        <title>Genome sequencing and analysis of Aspergillus oryzae.</title>
        <authorList>
            <person name="Machida M."/>
            <person name="Asai K."/>
            <person name="Sano M."/>
            <person name="Tanaka T."/>
            <person name="Kumagai T."/>
            <person name="Terai G."/>
            <person name="Kusumoto K."/>
            <person name="Arima T."/>
            <person name="Akita O."/>
            <person name="Kashiwagi Y."/>
            <person name="Abe K."/>
            <person name="Gomi K."/>
            <person name="Horiuchi H."/>
            <person name="Kitamoto K."/>
            <person name="Kobayashi T."/>
            <person name="Takeuchi M."/>
            <person name="Denning D.W."/>
            <person name="Galagan J.E."/>
            <person name="Nierman W.C."/>
            <person name="Yu J."/>
            <person name="Archer D.B."/>
            <person name="Bennett J.W."/>
            <person name="Bhatnagar D."/>
            <person name="Cleveland T.E."/>
            <person name="Fedorova N.D."/>
            <person name="Gotoh O."/>
            <person name="Horikawa H."/>
            <person name="Hosoyama A."/>
            <person name="Ichinomiya M."/>
            <person name="Igarashi R."/>
            <person name="Iwashita K."/>
            <person name="Juvvadi P.R."/>
            <person name="Kato M."/>
            <person name="Kato Y."/>
            <person name="Kin T."/>
            <person name="Kokubun A."/>
            <person name="Maeda H."/>
            <person name="Maeyama N."/>
            <person name="Maruyama J."/>
            <person name="Nagasaki H."/>
            <person name="Nakajima T."/>
            <person name="Oda K."/>
            <person name="Okada K."/>
            <person name="Paulsen I."/>
            <person name="Sakamoto K."/>
            <person name="Sawano T."/>
            <person name="Takahashi M."/>
            <person name="Takase K."/>
            <person name="Terabayashi Y."/>
            <person name="Wortman J."/>
            <person name="Yamada O."/>
            <person name="Yamagata Y."/>
            <person name="Anazawa H."/>
            <person name="Hata Y."/>
            <person name="Koide Y."/>
            <person name="Komori T."/>
            <person name="Koyama Y."/>
            <person name="Minetoki T."/>
            <person name="Suharnan S."/>
            <person name="Tanaka A."/>
            <person name="Isono K."/>
            <person name="Kuhara S."/>
            <person name="Ogasawara N."/>
            <person name="Kikuchi H."/>
        </authorList>
    </citation>
    <scope>NUCLEOTIDE SEQUENCE [LARGE SCALE GENOMIC DNA]</scope>
    <source>
        <strain evidence="10">ATCC 42149 / RIB 40</strain>
    </source>
</reference>
<proteinExistence type="predicted"/>
<dbReference type="InterPro" id="IPR003827">
    <property type="entry name" value="tRNA_yW-synthesising"/>
</dbReference>
<dbReference type="InterPro" id="IPR036602">
    <property type="entry name" value="tRNA_yW-synthesising-like_sf"/>
</dbReference>
<dbReference type="KEGG" id="aor:AO090120000121"/>
<dbReference type="GO" id="GO:0008033">
    <property type="term" value="P:tRNA processing"/>
    <property type="evidence" value="ECO:0007669"/>
    <property type="project" value="UniProtKB-KW"/>
</dbReference>
<dbReference type="HOGENOM" id="CLU_2183407_0_0_1"/>
<keyword evidence="5" id="KW-0819">tRNA processing</keyword>
<dbReference type="GO" id="GO:0008168">
    <property type="term" value="F:methyltransferase activity"/>
    <property type="evidence" value="ECO:0007669"/>
    <property type="project" value="UniProtKB-KW"/>
</dbReference>
<evidence type="ECO:0000256" key="1">
    <source>
        <dbReference type="ARBA" id="ARBA00012750"/>
    </source>
</evidence>
<feature type="domain" description="tRNA wybutosine-synthesizing protein" evidence="8">
    <location>
        <begin position="1"/>
        <end position="85"/>
    </location>
</feature>
<dbReference type="STRING" id="510516.Q2U6S0"/>
<sequence length="109" mass="11649">MAATLQHAHPVLSAASSSGFRESGLQSLRCLEGDEGPSPIVAVRSAGLSLESVIGYCEDSDADDETATGEPGIRSLVTEEYLQITKRKIPGEFAGFMLCESRTKDEQED</sequence>
<evidence type="ECO:0000256" key="2">
    <source>
        <dbReference type="ARBA" id="ARBA00022603"/>
    </source>
</evidence>
<evidence type="ECO:0000256" key="6">
    <source>
        <dbReference type="ARBA" id="ARBA00049202"/>
    </source>
</evidence>